<evidence type="ECO:0000256" key="4">
    <source>
        <dbReference type="PIRSR" id="PIRSR005902-1"/>
    </source>
</evidence>
<comment type="similarity">
    <text evidence="1">Belongs to the metallo-dependent hydrolases superfamily. TatD-type hydrolase family.</text>
</comment>
<feature type="binding site" evidence="4">
    <location>
        <position position="158"/>
    </location>
    <ligand>
        <name>a divalent metal cation</name>
        <dbReference type="ChEBI" id="CHEBI:60240"/>
        <label>2</label>
    </ligand>
</feature>
<evidence type="ECO:0000256" key="3">
    <source>
        <dbReference type="ARBA" id="ARBA00022801"/>
    </source>
</evidence>
<keyword evidence="3" id="KW-0378">Hydrolase</keyword>
<name>A0A1Y6CIW3_9PROT</name>
<dbReference type="InterPro" id="IPR015991">
    <property type="entry name" value="TatD/YcfH-like"/>
</dbReference>
<dbReference type="Pfam" id="PF01026">
    <property type="entry name" value="TatD_DNase"/>
    <property type="match status" value="1"/>
</dbReference>
<gene>
    <name evidence="5" type="ORF">SAMN05428998_12817</name>
</gene>
<feature type="binding site" evidence="4">
    <location>
        <position position="10"/>
    </location>
    <ligand>
        <name>a divalent metal cation</name>
        <dbReference type="ChEBI" id="CHEBI:60240"/>
        <label>1</label>
    </ligand>
</feature>
<dbReference type="GO" id="GO:0005829">
    <property type="term" value="C:cytosol"/>
    <property type="evidence" value="ECO:0007669"/>
    <property type="project" value="TreeGrafter"/>
</dbReference>
<evidence type="ECO:0000313" key="5">
    <source>
        <dbReference type="EMBL" id="SMF68795.1"/>
    </source>
</evidence>
<evidence type="ECO:0000256" key="2">
    <source>
        <dbReference type="ARBA" id="ARBA00022723"/>
    </source>
</evidence>
<dbReference type="PANTHER" id="PTHR46124">
    <property type="entry name" value="D-AMINOACYL-TRNA DEACYLASE"/>
    <property type="match status" value="1"/>
</dbReference>
<dbReference type="PIRSF" id="PIRSF005902">
    <property type="entry name" value="DNase_TatD"/>
    <property type="match status" value="1"/>
</dbReference>
<dbReference type="Proteomes" id="UP000192917">
    <property type="component" value="Unassembled WGS sequence"/>
</dbReference>
<proteinExistence type="inferred from homology"/>
<sequence>MAGAMLVDSHCHLDYLAESGDLDGVVARARNAGVGTLLTISTKLSTWEGVHAIARRYPEVWCSVGVHPHEAEQEGQETPERLIALAQAPEVVGIGETGLDFYYEHSPRKAQEASFRAHIAASRETGLPLIVHARDADDETVRVLREEYAAGAFPGVIHCFTAGPGLAEAALEIGFAISLAGIVTFKSAESLRETVKRVPLERLLVETDAPYLAPVPFRGKTNEPAFVPHTAAKLAELKEVSPETLAAATTANFFRLFGKAEAPAGAALGA</sequence>
<dbReference type="PROSITE" id="PS01137">
    <property type="entry name" value="TATD_1"/>
    <property type="match status" value="1"/>
</dbReference>
<feature type="binding site" evidence="4">
    <location>
        <position position="96"/>
    </location>
    <ligand>
        <name>a divalent metal cation</name>
        <dbReference type="ChEBI" id="CHEBI:60240"/>
        <label>1</label>
    </ligand>
</feature>
<feature type="binding site" evidence="4">
    <location>
        <position position="208"/>
    </location>
    <ligand>
        <name>a divalent metal cation</name>
        <dbReference type="ChEBI" id="CHEBI:60240"/>
        <label>1</label>
    </ligand>
</feature>
<feature type="binding site" evidence="4">
    <location>
        <position position="132"/>
    </location>
    <ligand>
        <name>a divalent metal cation</name>
        <dbReference type="ChEBI" id="CHEBI:60240"/>
        <label>2</label>
    </ligand>
</feature>
<dbReference type="GO" id="GO:0046872">
    <property type="term" value="F:metal ion binding"/>
    <property type="evidence" value="ECO:0007669"/>
    <property type="project" value="UniProtKB-KW"/>
</dbReference>
<dbReference type="FunFam" id="3.20.20.140:FF:000005">
    <property type="entry name" value="TatD family hydrolase"/>
    <property type="match status" value="1"/>
</dbReference>
<dbReference type="EMBL" id="FWZX01000028">
    <property type="protein sequence ID" value="SMF68795.1"/>
    <property type="molecule type" value="Genomic_DNA"/>
</dbReference>
<dbReference type="InterPro" id="IPR018228">
    <property type="entry name" value="DNase_TatD-rel_CS"/>
</dbReference>
<dbReference type="AlphaFoldDB" id="A0A1Y6CIW3"/>
<feature type="binding site" evidence="4">
    <location>
        <position position="12"/>
    </location>
    <ligand>
        <name>a divalent metal cation</name>
        <dbReference type="ChEBI" id="CHEBI:60240"/>
        <label>1</label>
    </ligand>
</feature>
<protein>
    <submittedName>
        <fullName evidence="5">TatD DNase family protein</fullName>
    </submittedName>
</protein>
<dbReference type="InterPro" id="IPR032466">
    <property type="entry name" value="Metal_Hydrolase"/>
</dbReference>
<dbReference type="Gene3D" id="3.20.20.140">
    <property type="entry name" value="Metal-dependent hydrolases"/>
    <property type="match status" value="1"/>
</dbReference>
<dbReference type="PANTHER" id="PTHR46124:SF2">
    <property type="entry name" value="D-AMINOACYL-TRNA DEACYLASE"/>
    <property type="match status" value="1"/>
</dbReference>
<dbReference type="PROSITE" id="PS01090">
    <property type="entry name" value="TATD_2"/>
    <property type="match status" value="1"/>
</dbReference>
<dbReference type="CDD" id="cd01310">
    <property type="entry name" value="TatD_DNAse"/>
    <property type="match status" value="1"/>
</dbReference>
<keyword evidence="6" id="KW-1185">Reference proteome</keyword>
<evidence type="ECO:0000256" key="1">
    <source>
        <dbReference type="ARBA" id="ARBA00009275"/>
    </source>
</evidence>
<dbReference type="GO" id="GO:0016788">
    <property type="term" value="F:hydrolase activity, acting on ester bonds"/>
    <property type="evidence" value="ECO:0007669"/>
    <property type="project" value="InterPro"/>
</dbReference>
<accession>A0A1Y6CIW3</accession>
<dbReference type="GO" id="GO:0004536">
    <property type="term" value="F:DNA nuclease activity"/>
    <property type="evidence" value="ECO:0007669"/>
    <property type="project" value="InterPro"/>
</dbReference>
<dbReference type="InterPro" id="IPR001130">
    <property type="entry name" value="TatD-like"/>
</dbReference>
<dbReference type="PROSITE" id="PS01091">
    <property type="entry name" value="TATD_3"/>
    <property type="match status" value="1"/>
</dbReference>
<reference evidence="5 6" key="1">
    <citation type="submission" date="2017-04" db="EMBL/GenBank/DDBJ databases">
        <authorList>
            <person name="Afonso C.L."/>
            <person name="Miller P.J."/>
            <person name="Scott M.A."/>
            <person name="Spackman E."/>
            <person name="Goraichik I."/>
            <person name="Dimitrov K.M."/>
            <person name="Suarez D.L."/>
            <person name="Swayne D.E."/>
        </authorList>
    </citation>
    <scope>NUCLEOTIDE SEQUENCE [LARGE SCALE GENOMIC DNA]</scope>
    <source>
        <strain evidence="5 6">USBA 355</strain>
    </source>
</reference>
<organism evidence="5 6">
    <name type="scientific">Tistlia consotensis USBA 355</name>
    <dbReference type="NCBI Taxonomy" id="560819"/>
    <lineage>
        <taxon>Bacteria</taxon>
        <taxon>Pseudomonadati</taxon>
        <taxon>Pseudomonadota</taxon>
        <taxon>Alphaproteobacteria</taxon>
        <taxon>Rhodospirillales</taxon>
        <taxon>Rhodovibrionaceae</taxon>
        <taxon>Tistlia</taxon>
    </lineage>
</organism>
<dbReference type="SUPFAM" id="SSF51556">
    <property type="entry name" value="Metallo-dependent hydrolases"/>
    <property type="match status" value="1"/>
</dbReference>
<dbReference type="NCBIfam" id="TIGR00010">
    <property type="entry name" value="YchF/TatD family DNA exonuclease"/>
    <property type="match status" value="1"/>
</dbReference>
<dbReference type="STRING" id="560819.SAMN05428998_12817"/>
<evidence type="ECO:0000313" key="6">
    <source>
        <dbReference type="Proteomes" id="UP000192917"/>
    </source>
</evidence>
<keyword evidence="2 4" id="KW-0479">Metal-binding</keyword>